<protein>
    <submittedName>
        <fullName evidence="2">Uncharacterized protein</fullName>
    </submittedName>
</protein>
<gene>
    <name evidence="2" type="ORF">SAMN04487996_10411</name>
</gene>
<keyword evidence="3" id="KW-1185">Reference proteome</keyword>
<sequence length="114" mass="13722">MNHRRYYGHREKQSKPLSDERKDEQKAKASCYLVVKFHDGNTWSKWSNEHGQPKKLLNINDAVNEMFRIAHQYFQGKIHSAAIFDTREHKTIGAFNKIYQYEKGFWTQVQQFTW</sequence>
<feature type="compositionally biased region" description="Basic and acidic residues" evidence="1">
    <location>
        <begin position="8"/>
        <end position="23"/>
    </location>
</feature>
<dbReference type="OrthoDB" id="962590at2"/>
<evidence type="ECO:0000313" key="2">
    <source>
        <dbReference type="EMBL" id="SDE19747.1"/>
    </source>
</evidence>
<name>A0A1G7AYT4_9BACT</name>
<evidence type="ECO:0000313" key="3">
    <source>
        <dbReference type="Proteomes" id="UP000198748"/>
    </source>
</evidence>
<reference evidence="3" key="1">
    <citation type="submission" date="2016-10" db="EMBL/GenBank/DDBJ databases">
        <authorList>
            <person name="Varghese N."/>
            <person name="Submissions S."/>
        </authorList>
    </citation>
    <scope>NUCLEOTIDE SEQUENCE [LARGE SCALE GENOMIC DNA]</scope>
    <source>
        <strain evidence="3">DSM 25329</strain>
    </source>
</reference>
<dbReference type="Proteomes" id="UP000198748">
    <property type="component" value="Unassembled WGS sequence"/>
</dbReference>
<evidence type="ECO:0000256" key="1">
    <source>
        <dbReference type="SAM" id="MobiDB-lite"/>
    </source>
</evidence>
<dbReference type="RefSeq" id="WP_090147792.1">
    <property type="nucleotide sequence ID" value="NZ_FNAN01000004.1"/>
</dbReference>
<dbReference type="STRING" id="659014.SAMN04487996_10411"/>
<dbReference type="AlphaFoldDB" id="A0A1G7AYT4"/>
<feature type="region of interest" description="Disordered" evidence="1">
    <location>
        <begin position="1"/>
        <end position="23"/>
    </location>
</feature>
<dbReference type="EMBL" id="FNAN01000004">
    <property type="protein sequence ID" value="SDE19747.1"/>
    <property type="molecule type" value="Genomic_DNA"/>
</dbReference>
<organism evidence="2 3">
    <name type="scientific">Dyadobacter soli</name>
    <dbReference type="NCBI Taxonomy" id="659014"/>
    <lineage>
        <taxon>Bacteria</taxon>
        <taxon>Pseudomonadati</taxon>
        <taxon>Bacteroidota</taxon>
        <taxon>Cytophagia</taxon>
        <taxon>Cytophagales</taxon>
        <taxon>Spirosomataceae</taxon>
        <taxon>Dyadobacter</taxon>
    </lineage>
</organism>
<proteinExistence type="predicted"/>
<accession>A0A1G7AYT4</accession>